<proteinExistence type="predicted"/>
<evidence type="ECO:0000313" key="2">
    <source>
        <dbReference type="Proteomes" id="UP000078287"/>
    </source>
</evidence>
<dbReference type="RefSeq" id="WP_066789123.1">
    <property type="nucleotide sequence ID" value="NZ_LWQS01000065.1"/>
</dbReference>
<sequence>MRRLLALVALGAAAFALHKWYNREVLLEGEGFVRLQSEHEHFHFHVDLPPGMEIQPGDTLEIMHLPPTEDGRTNGEICYRSPIRLYKASWLRRFLTKKSSLVEINELVEHP</sequence>
<reference evidence="1 2" key="1">
    <citation type="submission" date="2016-04" db="EMBL/GenBank/DDBJ databases">
        <title>Chloroflexus islandicus sp. nov., a thermophilic filamentous anoxygenic phototrophic bacterium from geyser Strokkur (Iceland).</title>
        <authorList>
            <person name="Gaisin V.A."/>
            <person name="Kalashnikov A.M."/>
            <person name="Sukhacheva M.V."/>
            <person name="Grouzdev D.S."/>
            <person name="Ivanov T.M."/>
            <person name="Kuznetsov B."/>
            <person name="Gorlenko V.M."/>
        </authorList>
    </citation>
    <scope>NUCLEOTIDE SEQUENCE [LARGE SCALE GENOMIC DNA]</scope>
    <source>
        <strain evidence="2">isl-2</strain>
    </source>
</reference>
<accession>A0A178M8K3</accession>
<dbReference type="OrthoDB" id="160512at2"/>
<dbReference type="Proteomes" id="UP000078287">
    <property type="component" value="Unassembled WGS sequence"/>
</dbReference>
<organism evidence="1 2">
    <name type="scientific">Chloroflexus islandicus</name>
    <dbReference type="NCBI Taxonomy" id="1707952"/>
    <lineage>
        <taxon>Bacteria</taxon>
        <taxon>Bacillati</taxon>
        <taxon>Chloroflexota</taxon>
        <taxon>Chloroflexia</taxon>
        <taxon>Chloroflexales</taxon>
        <taxon>Chloroflexineae</taxon>
        <taxon>Chloroflexaceae</taxon>
        <taxon>Chloroflexus</taxon>
    </lineage>
</organism>
<dbReference type="STRING" id="1707952.A6A03_16520"/>
<keyword evidence="2" id="KW-1185">Reference proteome</keyword>
<name>A0A178M8K3_9CHLR</name>
<evidence type="ECO:0000313" key="1">
    <source>
        <dbReference type="EMBL" id="OAN44547.1"/>
    </source>
</evidence>
<dbReference type="EMBL" id="LWQS01000065">
    <property type="protein sequence ID" value="OAN44547.1"/>
    <property type="molecule type" value="Genomic_DNA"/>
</dbReference>
<dbReference type="AlphaFoldDB" id="A0A178M8K3"/>
<protein>
    <submittedName>
        <fullName evidence="1">Uncharacterized protein</fullName>
    </submittedName>
</protein>
<comment type="caution">
    <text evidence="1">The sequence shown here is derived from an EMBL/GenBank/DDBJ whole genome shotgun (WGS) entry which is preliminary data.</text>
</comment>
<gene>
    <name evidence="1" type="ORF">A6A03_16520</name>
</gene>